<name>A0ABP1FYD1_9CHLO</name>
<comment type="caution">
    <text evidence="2">The sequence shown here is derived from an EMBL/GenBank/DDBJ whole genome shotgun (WGS) entry which is preliminary data.</text>
</comment>
<organism evidence="2 3">
    <name type="scientific">Coccomyxa viridis</name>
    <dbReference type="NCBI Taxonomy" id="1274662"/>
    <lineage>
        <taxon>Eukaryota</taxon>
        <taxon>Viridiplantae</taxon>
        <taxon>Chlorophyta</taxon>
        <taxon>core chlorophytes</taxon>
        <taxon>Trebouxiophyceae</taxon>
        <taxon>Trebouxiophyceae incertae sedis</taxon>
        <taxon>Coccomyxaceae</taxon>
        <taxon>Coccomyxa</taxon>
    </lineage>
</organism>
<feature type="region of interest" description="Disordered" evidence="1">
    <location>
        <begin position="242"/>
        <end position="261"/>
    </location>
</feature>
<accession>A0ABP1FYD1</accession>
<feature type="region of interest" description="Disordered" evidence="1">
    <location>
        <begin position="188"/>
        <end position="218"/>
    </location>
</feature>
<gene>
    <name evidence="2" type="primary">g6042</name>
    <name evidence="2" type="ORF">VP750_LOCUS5174</name>
</gene>
<keyword evidence="3" id="KW-1185">Reference proteome</keyword>
<dbReference type="Proteomes" id="UP001497392">
    <property type="component" value="Unassembled WGS sequence"/>
</dbReference>
<protein>
    <submittedName>
        <fullName evidence="2">G6042 protein</fullName>
    </submittedName>
</protein>
<proteinExistence type="predicted"/>
<evidence type="ECO:0000313" key="3">
    <source>
        <dbReference type="Proteomes" id="UP001497392"/>
    </source>
</evidence>
<sequence length="305" mass="32616">MAMSALASACTKALSTGLCSSDGRSSLLQQFPGCCLVSISVPSMASKNLLVTAGNMARDSQMQISFLSMHAAAAGLALAERRWFHISKSRASRMDKYKDLKMACLRHGCEQVLYVPILPQLPDGHVAQARQPKPKPPPSAFGVLTLGFDSSVLMDARLLTTTFLLAHLMAQDLIRQAPAMLIRMQSSPALPSEAAPEQPDRRAGIPPSSSWAGSLAGPSFPAKRALEPATFANGVFRPSMDAPSACDVEQSRPSSTPSKRHMIAPRAMHVAAHDRGGNLDQQLLARPGIIRRTSWDGGRVTSLPP</sequence>
<dbReference type="EMBL" id="CAXHTA020000008">
    <property type="protein sequence ID" value="CAL5223515.1"/>
    <property type="molecule type" value="Genomic_DNA"/>
</dbReference>
<evidence type="ECO:0000313" key="2">
    <source>
        <dbReference type="EMBL" id="CAL5223515.1"/>
    </source>
</evidence>
<evidence type="ECO:0000256" key="1">
    <source>
        <dbReference type="SAM" id="MobiDB-lite"/>
    </source>
</evidence>
<reference evidence="2 3" key="1">
    <citation type="submission" date="2024-06" db="EMBL/GenBank/DDBJ databases">
        <authorList>
            <person name="Kraege A."/>
            <person name="Thomma B."/>
        </authorList>
    </citation>
    <scope>NUCLEOTIDE SEQUENCE [LARGE SCALE GENOMIC DNA]</scope>
</reference>